<dbReference type="AlphaFoldDB" id="A0A6V7EQZ2"/>
<dbReference type="Proteomes" id="UP000515406">
    <property type="component" value="Chromosome"/>
</dbReference>
<dbReference type="EMBL" id="LR828257">
    <property type="protein sequence ID" value="CAD0353666.1"/>
    <property type="molecule type" value="Genomic_DNA"/>
</dbReference>
<reference evidence="2 4" key="2">
    <citation type="submission" date="2023-10" db="EMBL/GenBank/DDBJ databases">
        <title>A new tool for lettuce pathogen research.</title>
        <authorList>
            <person name="Horton K.N."/>
            <person name="Cseke L.J."/>
            <person name="Badiwe M."/>
            <person name="Tesfaye D."/>
            <person name="Klein A."/>
            <person name="Su J."/>
            <person name="Potnis N."/>
            <person name="Gassmann W."/>
        </authorList>
    </citation>
    <scope>NUCLEOTIDE SEQUENCE [LARGE SCALE GENOMIC DNA]</scope>
    <source>
        <strain evidence="2 4">JSKH1901</strain>
    </source>
</reference>
<reference evidence="1 3" key="1">
    <citation type="submission" date="2020-07" db="EMBL/GenBank/DDBJ databases">
        <authorList>
            <person name="Pothier F. J."/>
        </authorList>
    </citation>
    <scope>NUCLEOTIDE SEQUENCE [LARGE SCALE GENOMIC DNA]</scope>
    <source>
        <strain evidence="1 3">CFBP 498</strain>
    </source>
</reference>
<evidence type="ECO:0000313" key="4">
    <source>
        <dbReference type="Proteomes" id="UP001187425"/>
    </source>
</evidence>
<proteinExistence type="predicted"/>
<keyword evidence="3" id="KW-1185">Reference proteome</keyword>
<evidence type="ECO:0008006" key="5">
    <source>
        <dbReference type="Google" id="ProtNLM"/>
    </source>
</evidence>
<dbReference type="Proteomes" id="UP001187425">
    <property type="component" value="Unassembled WGS sequence"/>
</dbReference>
<evidence type="ECO:0000313" key="3">
    <source>
        <dbReference type="Proteomes" id="UP000515406"/>
    </source>
</evidence>
<protein>
    <recommendedName>
        <fullName evidence="5">Abi-like protein</fullName>
    </recommendedName>
</protein>
<dbReference type="EMBL" id="LR828257">
    <property type="protein sequence ID" value="CAD0353671.1"/>
    <property type="molecule type" value="Genomic_DNA"/>
</dbReference>
<sequence length="352" mass="39901">MGECQTPFTYDATSIPELKRVISDPRFEPFRKRAGYQSDELAFAYYLYNARLAKSLLFPLHICEVTLRNALNDLFTSSFNAAWWRDPAFEALLTVESQNALQRAIAVQSKIGRTGTEDLVAKLSMDFWSNLFRQEYEALIWKRYLLALVPSGDATFEDLRTKLKKITALRNRIAHHESILDRNIQDLLAHVHFIIGLFSPTVLEWVKAHSTVHIALRSAPKSTSQLTLNNRCDTNFTTLQENDLLKSLPMPLQFPCIIQNDAAEVVSVIDGNDIANFILTEAEDWCLLDFGDMPISKLLGSMPTIKNFALAHEDDHASTLPSLFKGKVKFAVIQKRTTDSPIGLIAKAHRRY</sequence>
<name>A0A6V7EQZ2_9XANT</name>
<dbReference type="EMBL" id="JAWMQI010000019">
    <property type="protein sequence ID" value="MDV7248163.1"/>
    <property type="molecule type" value="Genomic_DNA"/>
</dbReference>
<gene>
    <name evidence="1" type="ORF">CFBP498_38520</name>
    <name evidence="2" type="ORF">R4K57_07035</name>
</gene>
<dbReference type="RefSeq" id="WP_229015182.1">
    <property type="nucleotide sequence ID" value="NZ_JAJTZO010000041.1"/>
</dbReference>
<evidence type="ECO:0000313" key="2">
    <source>
        <dbReference type="EMBL" id="MDV7248163.1"/>
    </source>
</evidence>
<organism evidence="1 3">
    <name type="scientific">Xanthomonas hortorum pv. vitians</name>
    <dbReference type="NCBI Taxonomy" id="83224"/>
    <lineage>
        <taxon>Bacteria</taxon>
        <taxon>Pseudomonadati</taxon>
        <taxon>Pseudomonadota</taxon>
        <taxon>Gammaproteobacteria</taxon>
        <taxon>Lysobacterales</taxon>
        <taxon>Lysobacteraceae</taxon>
        <taxon>Xanthomonas</taxon>
    </lineage>
</organism>
<evidence type="ECO:0000313" key="1">
    <source>
        <dbReference type="EMBL" id="CAD0353666.1"/>
    </source>
</evidence>
<accession>A0A6V7EQZ2</accession>